<dbReference type="PATRIC" id="fig|1604020.3.peg.1642"/>
<keyword evidence="8 9" id="KW-0472">Membrane</keyword>
<protein>
    <recommendedName>
        <fullName evidence="9">Cobalamin biosynthesis protein CobD</fullName>
    </recommendedName>
</protein>
<comment type="function">
    <text evidence="9">Converts cobyric acid to cobinamide by the addition of aminopropanol on the F carboxylic group.</text>
</comment>
<evidence type="ECO:0000256" key="1">
    <source>
        <dbReference type="ARBA" id="ARBA00004651"/>
    </source>
</evidence>
<name>A0A0G2HJN7_9SYNE</name>
<dbReference type="PANTHER" id="PTHR34308">
    <property type="entry name" value="COBALAMIN BIOSYNTHESIS PROTEIN CBIB"/>
    <property type="match status" value="1"/>
</dbReference>
<keyword evidence="6 9" id="KW-0812">Transmembrane</keyword>
<organism evidence="10 11">
    <name type="scientific">Candidatus Synechococcus spongiarum SP3</name>
    <dbReference type="NCBI Taxonomy" id="1604020"/>
    <lineage>
        <taxon>Bacteria</taxon>
        <taxon>Bacillati</taxon>
        <taxon>Cyanobacteriota</taxon>
        <taxon>Cyanophyceae</taxon>
        <taxon>Synechococcales</taxon>
        <taxon>Synechococcaceae</taxon>
        <taxon>Synechococcus</taxon>
    </lineage>
</organism>
<dbReference type="GO" id="GO:0005886">
    <property type="term" value="C:plasma membrane"/>
    <property type="evidence" value="ECO:0007669"/>
    <property type="project" value="UniProtKB-SubCell"/>
</dbReference>
<dbReference type="AlphaFoldDB" id="A0A0G2HJN7"/>
<comment type="pathway">
    <text evidence="2 9">Cofactor biosynthesis; adenosylcobalamin biosynthesis.</text>
</comment>
<dbReference type="Proteomes" id="UP000035067">
    <property type="component" value="Unassembled WGS sequence"/>
</dbReference>
<dbReference type="Pfam" id="PF03186">
    <property type="entry name" value="CobD_Cbib"/>
    <property type="match status" value="1"/>
</dbReference>
<evidence type="ECO:0000256" key="5">
    <source>
        <dbReference type="ARBA" id="ARBA00022573"/>
    </source>
</evidence>
<comment type="caution">
    <text evidence="9">Lacks conserved residue(s) required for the propagation of feature annotation.</text>
</comment>
<dbReference type="UniPathway" id="UPA00148"/>
<comment type="subcellular location">
    <subcellularLocation>
        <location evidence="1 9">Cell membrane</location>
        <topology evidence="1 9">Multi-pass membrane protein</topology>
    </subcellularLocation>
</comment>
<dbReference type="GO" id="GO:0009236">
    <property type="term" value="P:cobalamin biosynthetic process"/>
    <property type="evidence" value="ECO:0007669"/>
    <property type="project" value="UniProtKB-UniRule"/>
</dbReference>
<reference evidence="10 11" key="1">
    <citation type="submission" date="2015-01" db="EMBL/GenBank/DDBJ databases">
        <title>Lifestyle Evolution in Cyanobacterial Symbionts of Sponges.</title>
        <authorList>
            <person name="Burgsdorf I."/>
            <person name="Slaby B.M."/>
            <person name="Handley K.M."/>
            <person name="Haber M."/>
            <person name="Blom J."/>
            <person name="Marshall C.W."/>
            <person name="Gilbert J.A."/>
            <person name="Hentschel U."/>
            <person name="Steindler L."/>
        </authorList>
    </citation>
    <scope>NUCLEOTIDE SEQUENCE [LARGE SCALE GENOMIC DNA]</scope>
    <source>
        <strain evidence="10">SP3</strain>
    </source>
</reference>
<proteinExistence type="inferred from homology"/>
<evidence type="ECO:0000256" key="4">
    <source>
        <dbReference type="ARBA" id="ARBA00022475"/>
    </source>
</evidence>
<comment type="similarity">
    <text evidence="3 9">Belongs to the CobD/CbiB family.</text>
</comment>
<dbReference type="GO" id="GO:0015420">
    <property type="term" value="F:ABC-type vitamin B12 transporter activity"/>
    <property type="evidence" value="ECO:0007669"/>
    <property type="project" value="UniProtKB-UniRule"/>
</dbReference>
<evidence type="ECO:0000256" key="7">
    <source>
        <dbReference type="ARBA" id="ARBA00022989"/>
    </source>
</evidence>
<keyword evidence="7 9" id="KW-1133">Transmembrane helix</keyword>
<evidence type="ECO:0000256" key="9">
    <source>
        <dbReference type="HAMAP-Rule" id="MF_00024"/>
    </source>
</evidence>
<dbReference type="PANTHER" id="PTHR34308:SF1">
    <property type="entry name" value="COBALAMIN BIOSYNTHESIS PROTEIN CBIB"/>
    <property type="match status" value="1"/>
</dbReference>
<dbReference type="InterPro" id="IPR004485">
    <property type="entry name" value="Cobalamin_biosynth_CobD/CbiB"/>
</dbReference>
<dbReference type="GO" id="GO:0048472">
    <property type="term" value="F:threonine-phosphate decarboxylase activity"/>
    <property type="evidence" value="ECO:0007669"/>
    <property type="project" value="InterPro"/>
</dbReference>
<feature type="transmembrane region" description="Helical" evidence="9">
    <location>
        <begin position="48"/>
        <end position="68"/>
    </location>
</feature>
<keyword evidence="4 9" id="KW-1003">Cell membrane</keyword>
<evidence type="ECO:0000256" key="2">
    <source>
        <dbReference type="ARBA" id="ARBA00004953"/>
    </source>
</evidence>
<evidence type="ECO:0000256" key="6">
    <source>
        <dbReference type="ARBA" id="ARBA00022692"/>
    </source>
</evidence>
<evidence type="ECO:0000313" key="11">
    <source>
        <dbReference type="Proteomes" id="UP000035067"/>
    </source>
</evidence>
<dbReference type="EMBL" id="JXQG01000057">
    <property type="protein sequence ID" value="KKZ11286.1"/>
    <property type="molecule type" value="Genomic_DNA"/>
</dbReference>
<evidence type="ECO:0000256" key="8">
    <source>
        <dbReference type="ARBA" id="ARBA00023136"/>
    </source>
</evidence>
<comment type="caution">
    <text evidence="10">The sequence shown here is derived from an EMBL/GenBank/DDBJ whole genome shotgun (WGS) entry which is preliminary data.</text>
</comment>
<evidence type="ECO:0000313" key="10">
    <source>
        <dbReference type="EMBL" id="KKZ11286.1"/>
    </source>
</evidence>
<dbReference type="HAMAP" id="MF_00024">
    <property type="entry name" value="CobD_CbiB"/>
    <property type="match status" value="1"/>
</dbReference>
<keyword evidence="5 9" id="KW-0169">Cobalamin biosynthesis</keyword>
<accession>A0A0G2HJN7</accession>
<evidence type="ECO:0000256" key="3">
    <source>
        <dbReference type="ARBA" id="ARBA00006263"/>
    </source>
</evidence>
<gene>
    <name evidence="9" type="primary">cobD</name>
    <name evidence="10" type="ORF">TE42_08255</name>
</gene>
<sequence>MVAASGLDWLLGDPLAWPHPVQVMGWGISRLRHGLEIWCHRQPRRLQLAGVVLAATLLLLAMGAGMALEESARRWPLLATPWLILALASCLAGRSLRQRVTAVLALLEPSPDLPAARQALARLVGRDVTNLSRRDILRGVAESASENAVDGAFAPLFWIGVGVVLQATWGEGAPGPVAMGWGFKAVSTMDSMVGYRQGTLRWLGTAAARLEDGMVWLPCRLAVLSLGVMLGRPWWLLAVARREGAADSSPNASVSMAAYAHAVGVRLGGRNRYGQQERDKPLLGSDHPDPQPDRVLAIVHLTRRGLLLWLVLAGVVSC</sequence>